<evidence type="ECO:0000313" key="2">
    <source>
        <dbReference type="EMBL" id="SPC99729.1"/>
    </source>
</evidence>
<feature type="compositionally biased region" description="Polar residues" evidence="1">
    <location>
        <begin position="47"/>
        <end position="69"/>
    </location>
</feature>
<organism evidence="2">
    <name type="scientific">Fagus sylvatica</name>
    <name type="common">Beechnut</name>
    <dbReference type="NCBI Taxonomy" id="28930"/>
    <lineage>
        <taxon>Eukaryota</taxon>
        <taxon>Viridiplantae</taxon>
        <taxon>Streptophyta</taxon>
        <taxon>Embryophyta</taxon>
        <taxon>Tracheophyta</taxon>
        <taxon>Spermatophyta</taxon>
        <taxon>Magnoliopsida</taxon>
        <taxon>eudicotyledons</taxon>
        <taxon>Gunneridae</taxon>
        <taxon>Pentapetalae</taxon>
        <taxon>rosids</taxon>
        <taxon>fabids</taxon>
        <taxon>Fagales</taxon>
        <taxon>Fagaceae</taxon>
        <taxon>Fagus</taxon>
    </lineage>
</organism>
<gene>
    <name evidence="2" type="ORF">FSB_LOCUS27611</name>
</gene>
<accession>A0A2N9GJV6</accession>
<feature type="region of interest" description="Disordered" evidence="1">
    <location>
        <begin position="47"/>
        <end position="88"/>
    </location>
</feature>
<protein>
    <submittedName>
        <fullName evidence="2">Uncharacterized protein</fullName>
    </submittedName>
</protein>
<dbReference type="EMBL" id="OIVN01002002">
    <property type="protein sequence ID" value="SPC99729.1"/>
    <property type="molecule type" value="Genomic_DNA"/>
</dbReference>
<dbReference type="AlphaFoldDB" id="A0A2N9GJV6"/>
<evidence type="ECO:0000256" key="1">
    <source>
        <dbReference type="SAM" id="MobiDB-lite"/>
    </source>
</evidence>
<sequence length="88" mass="9644">MVMVVDAFDSVQFRLGGEIDRLQLEMTRLRAELDGSEAKFVVARVQMSTSDTAPTDRAGTSTQDPTSSPDLDFKGWLGGDFDDTDPLD</sequence>
<proteinExistence type="predicted"/>
<name>A0A2N9GJV6_FAGSY</name>
<reference evidence="2" key="1">
    <citation type="submission" date="2018-02" db="EMBL/GenBank/DDBJ databases">
        <authorList>
            <person name="Cohen D.B."/>
            <person name="Kent A.D."/>
        </authorList>
    </citation>
    <scope>NUCLEOTIDE SEQUENCE</scope>
</reference>